<protein>
    <recommendedName>
        <fullName evidence="2">Bromo domain-containing protein</fullName>
    </recommendedName>
</protein>
<feature type="domain" description="Bromo" evidence="2">
    <location>
        <begin position="2"/>
        <end position="51"/>
    </location>
</feature>
<dbReference type="EMBL" id="BT069619">
    <property type="protein sequence ID" value="ACN36516.1"/>
    <property type="molecule type" value="mRNA"/>
</dbReference>
<dbReference type="InterPro" id="IPR036427">
    <property type="entry name" value="Bromodomain-like_sf"/>
</dbReference>
<dbReference type="Gene3D" id="1.20.920.10">
    <property type="entry name" value="Bromodomain-like"/>
    <property type="match status" value="1"/>
</dbReference>
<sequence length="135" mass="15390">MIRRHMDFRMLHSKIKSGAISGTKELLRDILIFINNVITFYPKTTLEHMAAVELRDFACTLGMQGQARFLQGMLLPRKGMARDLAVMSWLIKRLQREMSQPRRGVWVGLQRVGRGLLGHRKIAPSKAGKVALGHR</sequence>
<proteinExistence type="evidence at transcript level"/>
<keyword evidence="1" id="KW-0103">Bromodomain</keyword>
<dbReference type="PANTHER" id="PTHR37888">
    <property type="entry name" value="DNA-BINDING BROMODOMAIN-CONTAINING PROTEIN"/>
    <property type="match status" value="1"/>
</dbReference>
<dbReference type="SUPFAM" id="SSF47370">
    <property type="entry name" value="Bromodomain"/>
    <property type="match status" value="1"/>
</dbReference>
<dbReference type="InterPro" id="IPR001487">
    <property type="entry name" value="Bromodomain"/>
</dbReference>
<accession>C0PMV0</accession>
<dbReference type="Pfam" id="PF00439">
    <property type="entry name" value="Bromodomain"/>
    <property type="match status" value="1"/>
</dbReference>
<dbReference type="PANTHER" id="PTHR37888:SF4">
    <property type="entry name" value="OS07G0565300 PROTEIN"/>
    <property type="match status" value="1"/>
</dbReference>
<dbReference type="HOGENOM" id="CLU_1888781_0_0_1"/>
<reference evidence="3" key="1">
    <citation type="journal article" date="2009" name="PLoS Genet.">
        <title>Sequencing, mapping, and analysis of 27,455 maize full-length cDNAs.</title>
        <authorList>
            <person name="Soderlund C."/>
            <person name="Descour A."/>
            <person name="Kudrna D."/>
            <person name="Bomhoff M."/>
            <person name="Boyd L."/>
            <person name="Currie J."/>
            <person name="Angelova A."/>
            <person name="Collura K."/>
            <person name="Wissotski M."/>
            <person name="Ashley E."/>
            <person name="Morrow D."/>
            <person name="Fernandes J."/>
            <person name="Walbot V."/>
            <person name="Yu Y."/>
        </authorList>
    </citation>
    <scope>NUCLEOTIDE SEQUENCE</scope>
    <source>
        <strain evidence="3">B73</strain>
    </source>
</reference>
<evidence type="ECO:0000256" key="1">
    <source>
        <dbReference type="ARBA" id="ARBA00023117"/>
    </source>
</evidence>
<organism evidence="3">
    <name type="scientific">Zea mays</name>
    <name type="common">Maize</name>
    <dbReference type="NCBI Taxonomy" id="4577"/>
    <lineage>
        <taxon>Eukaryota</taxon>
        <taxon>Viridiplantae</taxon>
        <taxon>Streptophyta</taxon>
        <taxon>Embryophyta</taxon>
        <taxon>Tracheophyta</taxon>
        <taxon>Spermatophyta</taxon>
        <taxon>Magnoliopsida</taxon>
        <taxon>Liliopsida</taxon>
        <taxon>Poales</taxon>
        <taxon>Poaceae</taxon>
        <taxon>PACMAD clade</taxon>
        <taxon>Panicoideae</taxon>
        <taxon>Andropogonodae</taxon>
        <taxon>Andropogoneae</taxon>
        <taxon>Tripsacinae</taxon>
        <taxon>Zea</taxon>
    </lineage>
</organism>
<dbReference type="CDD" id="cd04369">
    <property type="entry name" value="Bromodomain"/>
    <property type="match status" value="1"/>
</dbReference>
<evidence type="ECO:0000313" key="3">
    <source>
        <dbReference type="EMBL" id="ACN36516.1"/>
    </source>
</evidence>
<name>C0PMV0_MAIZE</name>
<dbReference type="AlphaFoldDB" id="C0PMV0"/>
<evidence type="ECO:0000259" key="2">
    <source>
        <dbReference type="Pfam" id="PF00439"/>
    </source>
</evidence>